<dbReference type="EMBL" id="PRDK01000006">
    <property type="protein sequence ID" value="MBE8714400.1"/>
    <property type="molecule type" value="Genomic_DNA"/>
</dbReference>
<dbReference type="RefSeq" id="WP_196936351.1">
    <property type="nucleotide sequence ID" value="NZ_MU158698.1"/>
</dbReference>
<keyword evidence="2" id="KW-1185">Reference proteome</keyword>
<organism evidence="1 2">
    <name type="scientific">Sphingobacterium hungaricum</name>
    <dbReference type="NCBI Taxonomy" id="2082723"/>
    <lineage>
        <taxon>Bacteria</taxon>
        <taxon>Pseudomonadati</taxon>
        <taxon>Bacteroidota</taxon>
        <taxon>Sphingobacteriia</taxon>
        <taxon>Sphingobacteriales</taxon>
        <taxon>Sphingobacteriaceae</taxon>
        <taxon>Sphingobacterium</taxon>
    </lineage>
</organism>
<name>A0A928UW97_9SPHI</name>
<reference evidence="1" key="1">
    <citation type="submission" date="2018-02" db="EMBL/GenBank/DDBJ databases">
        <authorList>
            <person name="Vasarhelyi B.M."/>
            <person name="Deshmukh S."/>
            <person name="Balint B."/>
            <person name="Kukolya J."/>
        </authorList>
    </citation>
    <scope>NUCLEOTIDE SEQUENCE</scope>
    <source>
        <strain evidence="1">KB22</strain>
    </source>
</reference>
<sequence length="129" mass="15310">MERLSNFLRQKVSVQLTKRETAEDTEKAQKTLRIIQNSKVKIQKCRKTFKSLSQKITAQLCEALCLSLRNSADNLSKKRNRREEFKIQNSKVKIQKYGKTFKFFKTESIGPAYQKGDRRRHRVQFKIQK</sequence>
<dbReference type="Proteomes" id="UP000616201">
    <property type="component" value="Unassembled WGS sequence"/>
</dbReference>
<comment type="caution">
    <text evidence="1">The sequence shown here is derived from an EMBL/GenBank/DDBJ whole genome shotgun (WGS) entry which is preliminary data.</text>
</comment>
<accession>A0A928UW97</accession>
<evidence type="ECO:0000313" key="1">
    <source>
        <dbReference type="EMBL" id="MBE8714400.1"/>
    </source>
</evidence>
<gene>
    <name evidence="1" type="ORF">C4F49_11965</name>
</gene>
<dbReference type="AlphaFoldDB" id="A0A928UW97"/>
<evidence type="ECO:0000313" key="2">
    <source>
        <dbReference type="Proteomes" id="UP000616201"/>
    </source>
</evidence>
<proteinExistence type="predicted"/>
<protein>
    <submittedName>
        <fullName evidence="1">Uncharacterized protein</fullName>
    </submittedName>
</protein>